<dbReference type="InterPro" id="IPR016047">
    <property type="entry name" value="M23ase_b-sheet_dom"/>
</dbReference>
<dbReference type="Gene3D" id="6.10.250.3150">
    <property type="match status" value="1"/>
</dbReference>
<dbReference type="CDD" id="cd12797">
    <property type="entry name" value="M23_peptidase"/>
    <property type="match status" value="1"/>
</dbReference>
<proteinExistence type="predicted"/>
<dbReference type="PROSITE" id="PS51318">
    <property type="entry name" value="TAT"/>
    <property type="match status" value="1"/>
</dbReference>
<gene>
    <name evidence="3" type="ORF">SDC9_127630</name>
</gene>
<name>A0A645CUK7_9ZZZZ</name>
<dbReference type="GO" id="GO:0004222">
    <property type="term" value="F:metalloendopeptidase activity"/>
    <property type="evidence" value="ECO:0007669"/>
    <property type="project" value="TreeGrafter"/>
</dbReference>
<feature type="coiled-coil region" evidence="1">
    <location>
        <begin position="27"/>
        <end position="61"/>
    </location>
</feature>
<dbReference type="InterPro" id="IPR050570">
    <property type="entry name" value="Cell_wall_metabolism_enzyme"/>
</dbReference>
<dbReference type="InterPro" id="IPR006311">
    <property type="entry name" value="TAT_signal"/>
</dbReference>
<dbReference type="InterPro" id="IPR011055">
    <property type="entry name" value="Dup_hybrid_motif"/>
</dbReference>
<keyword evidence="1" id="KW-0175">Coiled coil</keyword>
<organism evidence="3">
    <name type="scientific">bioreactor metagenome</name>
    <dbReference type="NCBI Taxonomy" id="1076179"/>
    <lineage>
        <taxon>unclassified sequences</taxon>
        <taxon>metagenomes</taxon>
        <taxon>ecological metagenomes</taxon>
    </lineage>
</organism>
<sequence length="356" mass="37190">MSLSRRMLTTVIGSVAAIALTIGLVPAAHAEDAVGAAQKDLTQLQIEAAEVQRNLEASKQAQVNSQRQYDLTTEDLADQRTLVEAMRTQVGRVAVAAHQQAAGLGTAKLLFTSDSEDSFLADIAVMQSITSITDEQMIRLAAEQSRLTELETTQAAALQKVTDEVAQQTELAAEYDKKVASAQQVVNRLTEAQKAALADAQNAAILAASAALFSSGDSGVSRSGLDLPTGSGQGVWPATGPITSPFGYRTNPIGGYSELHDGTDVGAACGTPVVASWTGVVTSARFESGWGNRIVVDSGIYKAAYNHLQSMSVVAGQTVTAGQVIGAVGTTGYSTGCHLHFSTWVNGQITDPMSIF</sequence>
<accession>A0A645CUK7</accession>
<dbReference type="EMBL" id="VSSQ01030158">
    <property type="protein sequence ID" value="MPM80581.1"/>
    <property type="molecule type" value="Genomic_DNA"/>
</dbReference>
<feature type="domain" description="M23ase beta-sheet core" evidence="2">
    <location>
        <begin position="259"/>
        <end position="352"/>
    </location>
</feature>
<evidence type="ECO:0000313" key="3">
    <source>
        <dbReference type="EMBL" id="MPM80581.1"/>
    </source>
</evidence>
<dbReference type="AlphaFoldDB" id="A0A645CUK7"/>
<protein>
    <recommendedName>
        <fullName evidence="2">M23ase beta-sheet core domain-containing protein</fullName>
    </recommendedName>
</protein>
<evidence type="ECO:0000259" key="2">
    <source>
        <dbReference type="Pfam" id="PF01551"/>
    </source>
</evidence>
<evidence type="ECO:0000256" key="1">
    <source>
        <dbReference type="SAM" id="Coils"/>
    </source>
</evidence>
<dbReference type="Gene3D" id="2.70.70.10">
    <property type="entry name" value="Glucose Permease (Domain IIA)"/>
    <property type="match status" value="1"/>
</dbReference>
<reference evidence="3" key="1">
    <citation type="submission" date="2019-08" db="EMBL/GenBank/DDBJ databases">
        <authorList>
            <person name="Kucharzyk K."/>
            <person name="Murdoch R.W."/>
            <person name="Higgins S."/>
            <person name="Loffler F."/>
        </authorList>
    </citation>
    <scope>NUCLEOTIDE SEQUENCE</scope>
</reference>
<dbReference type="PANTHER" id="PTHR21666">
    <property type="entry name" value="PEPTIDASE-RELATED"/>
    <property type="match status" value="1"/>
</dbReference>
<dbReference type="SUPFAM" id="SSF51261">
    <property type="entry name" value="Duplicated hybrid motif"/>
    <property type="match status" value="1"/>
</dbReference>
<dbReference type="Pfam" id="PF01551">
    <property type="entry name" value="Peptidase_M23"/>
    <property type="match status" value="1"/>
</dbReference>
<comment type="caution">
    <text evidence="3">The sequence shown here is derived from an EMBL/GenBank/DDBJ whole genome shotgun (WGS) entry which is preliminary data.</text>
</comment>
<dbReference type="PANTHER" id="PTHR21666:SF270">
    <property type="entry name" value="MUREIN HYDROLASE ACTIVATOR ENVC"/>
    <property type="match status" value="1"/>
</dbReference>
<feature type="coiled-coil region" evidence="1">
    <location>
        <begin position="158"/>
        <end position="192"/>
    </location>
</feature>